<dbReference type="AlphaFoldDB" id="A0A3L7APW1"/>
<proteinExistence type="inferred from homology"/>
<keyword evidence="5" id="KW-1185">Reference proteome</keyword>
<feature type="domain" description="Thioesterase" evidence="3">
    <location>
        <begin position="61"/>
        <end position="135"/>
    </location>
</feature>
<evidence type="ECO:0000256" key="2">
    <source>
        <dbReference type="ARBA" id="ARBA00022801"/>
    </source>
</evidence>
<dbReference type="NCBIfam" id="TIGR00369">
    <property type="entry name" value="unchar_dom_1"/>
    <property type="match status" value="1"/>
</dbReference>
<evidence type="ECO:0000259" key="3">
    <source>
        <dbReference type="Pfam" id="PF03061"/>
    </source>
</evidence>
<protein>
    <submittedName>
        <fullName evidence="4">PaaI family thioesterase</fullName>
    </submittedName>
</protein>
<name>A0A3L7APW1_9HYPH</name>
<dbReference type="PANTHER" id="PTHR21660:SF1">
    <property type="entry name" value="ACYL-COENZYME A THIOESTERASE 13"/>
    <property type="match status" value="1"/>
</dbReference>
<organism evidence="4 5">
    <name type="scientific">Xanthobacter tagetidis</name>
    <dbReference type="NCBI Taxonomy" id="60216"/>
    <lineage>
        <taxon>Bacteria</taxon>
        <taxon>Pseudomonadati</taxon>
        <taxon>Pseudomonadota</taxon>
        <taxon>Alphaproteobacteria</taxon>
        <taxon>Hyphomicrobiales</taxon>
        <taxon>Xanthobacteraceae</taxon>
        <taxon>Xanthobacter</taxon>
    </lineage>
</organism>
<accession>A0A3L7APW1</accession>
<dbReference type="Gene3D" id="3.10.129.10">
    <property type="entry name" value="Hotdog Thioesterase"/>
    <property type="match status" value="1"/>
</dbReference>
<dbReference type="InterPro" id="IPR003736">
    <property type="entry name" value="PAAI_dom"/>
</dbReference>
<dbReference type="Pfam" id="PF03061">
    <property type="entry name" value="4HBT"/>
    <property type="match status" value="1"/>
</dbReference>
<dbReference type="Proteomes" id="UP000269692">
    <property type="component" value="Unassembled WGS sequence"/>
</dbReference>
<dbReference type="PANTHER" id="PTHR21660">
    <property type="entry name" value="THIOESTERASE SUPERFAMILY MEMBER-RELATED"/>
    <property type="match status" value="1"/>
</dbReference>
<keyword evidence="2" id="KW-0378">Hydrolase</keyword>
<comment type="similarity">
    <text evidence="1">Belongs to the thioesterase PaaI family.</text>
</comment>
<dbReference type="SUPFAM" id="SSF54637">
    <property type="entry name" value="Thioesterase/thiol ester dehydrase-isomerase"/>
    <property type="match status" value="1"/>
</dbReference>
<comment type="caution">
    <text evidence="4">The sequence shown here is derived from an EMBL/GenBank/DDBJ whole genome shotgun (WGS) entry which is preliminary data.</text>
</comment>
<dbReference type="InterPro" id="IPR029069">
    <property type="entry name" value="HotDog_dom_sf"/>
</dbReference>
<gene>
    <name evidence="4" type="ORF">D9R14_01110</name>
</gene>
<dbReference type="GO" id="GO:0047617">
    <property type="term" value="F:fatty acyl-CoA hydrolase activity"/>
    <property type="evidence" value="ECO:0007669"/>
    <property type="project" value="InterPro"/>
</dbReference>
<evidence type="ECO:0000313" key="5">
    <source>
        <dbReference type="Proteomes" id="UP000269692"/>
    </source>
</evidence>
<reference evidence="4 5" key="1">
    <citation type="submission" date="2018-10" db="EMBL/GenBank/DDBJ databases">
        <title>Xanthobacter tagetidis genome sequencing and assembly.</title>
        <authorList>
            <person name="Maclea K.S."/>
            <person name="Goen A.E."/>
            <person name="Fatima S.A."/>
        </authorList>
    </citation>
    <scope>NUCLEOTIDE SEQUENCE [LARGE SCALE GENOMIC DNA]</scope>
    <source>
        <strain evidence="4 5">ATCC 700314</strain>
    </source>
</reference>
<evidence type="ECO:0000256" key="1">
    <source>
        <dbReference type="ARBA" id="ARBA00008324"/>
    </source>
</evidence>
<dbReference type="InterPro" id="IPR006683">
    <property type="entry name" value="Thioestr_dom"/>
</dbReference>
<dbReference type="CDD" id="cd03443">
    <property type="entry name" value="PaaI_thioesterase"/>
    <property type="match status" value="1"/>
</dbReference>
<dbReference type="RefSeq" id="WP_121621445.1">
    <property type="nucleotide sequence ID" value="NZ_JACIIW010000004.1"/>
</dbReference>
<dbReference type="EMBL" id="RCTF01000001">
    <property type="protein sequence ID" value="RLP81630.1"/>
    <property type="molecule type" value="Genomic_DNA"/>
</dbReference>
<sequence>MADAAARPAAFVPADPNFEARVRDSFARQPFMEIMGAALGAISPGRVEVVLPFDAKVTQQHGFFHGGAMGAIADVAGGYAAFSLFPADATVLTVEYKINIMAPGKGERLVAAGEVLRSGRTLTVVRVDVHAEADGRRVHCATGTQTLIRLDGKSDGKA</sequence>
<evidence type="ECO:0000313" key="4">
    <source>
        <dbReference type="EMBL" id="RLP81630.1"/>
    </source>
</evidence>
<dbReference type="InterPro" id="IPR039298">
    <property type="entry name" value="ACOT13"/>
</dbReference>
<dbReference type="OrthoDB" id="9806185at2"/>